<accession>M7X049</accession>
<evidence type="ECO:0000313" key="2">
    <source>
        <dbReference type="Proteomes" id="UP000010953"/>
    </source>
</evidence>
<comment type="caution">
    <text evidence="1">The sequence shown here is derived from an EMBL/GenBank/DDBJ whole genome shotgun (WGS) entry which is preliminary data.</text>
</comment>
<dbReference type="SUPFAM" id="SSF63825">
    <property type="entry name" value="YWTD domain"/>
    <property type="match status" value="1"/>
</dbReference>
<organism evidence="1 2">
    <name type="scientific">Mariniradius saccharolyticus AK6</name>
    <dbReference type="NCBI Taxonomy" id="1239962"/>
    <lineage>
        <taxon>Bacteria</taxon>
        <taxon>Pseudomonadati</taxon>
        <taxon>Bacteroidota</taxon>
        <taxon>Cytophagia</taxon>
        <taxon>Cytophagales</taxon>
        <taxon>Cyclobacteriaceae</taxon>
        <taxon>Mariniradius</taxon>
    </lineage>
</organism>
<dbReference type="STRING" id="1239962.C943_03113"/>
<dbReference type="InterPro" id="IPR015943">
    <property type="entry name" value="WD40/YVTN_repeat-like_dom_sf"/>
</dbReference>
<dbReference type="eggNOG" id="COG5276">
    <property type="taxonomic scope" value="Bacteria"/>
</dbReference>
<dbReference type="Gene3D" id="2.130.10.10">
    <property type="entry name" value="YVTN repeat-like/Quinoprotein amine dehydrogenase"/>
    <property type="match status" value="1"/>
</dbReference>
<protein>
    <recommendedName>
        <fullName evidence="3">LVIVD repeat protein</fullName>
    </recommendedName>
</protein>
<gene>
    <name evidence="1" type="ORF">C943_03113</name>
</gene>
<keyword evidence="2" id="KW-1185">Reference proteome</keyword>
<dbReference type="EMBL" id="AMZY02000032">
    <property type="protein sequence ID" value="EMS30870.1"/>
    <property type="molecule type" value="Genomic_DNA"/>
</dbReference>
<dbReference type="AlphaFoldDB" id="M7X049"/>
<name>M7X049_9BACT</name>
<dbReference type="InParanoid" id="M7X049"/>
<proteinExistence type="predicted"/>
<dbReference type="Proteomes" id="UP000010953">
    <property type="component" value="Unassembled WGS sequence"/>
</dbReference>
<evidence type="ECO:0008006" key="3">
    <source>
        <dbReference type="Google" id="ProtNLM"/>
    </source>
</evidence>
<reference evidence="1" key="1">
    <citation type="submission" date="2013-01" db="EMBL/GenBank/DDBJ databases">
        <title>Genome assembly of Mariniradius saccharolyticus AK6.</title>
        <authorList>
            <person name="Vaidya B."/>
            <person name="Khatri I."/>
            <person name="Tanuku N.R.S."/>
            <person name="Subramanian S."/>
            <person name="Pinnaka A."/>
        </authorList>
    </citation>
    <scope>NUCLEOTIDE SEQUENCE [LARGE SCALE GENOMIC DNA]</scope>
    <source>
        <strain evidence="1">AK6</strain>
    </source>
</reference>
<evidence type="ECO:0000313" key="1">
    <source>
        <dbReference type="EMBL" id="EMS30870.1"/>
    </source>
</evidence>
<sequence length="536" mass="56422">MGVALLLFACNPDGNEPVQDPTVLINKEAEVLSKRLSLEGTGVVGIIPSAFINGRISEDELPAGKIPMMVVSQVSPPSYEGIELMATHVDISDNYAFVSYNVAGPRFLGAIEIFDISDPLQPKITSQAVFKHADINALVYRDGVLYAAGAFDIDQEPGVTTAAQLVKVNVSNGAFTSDFLKYDIEGFAAVDVDVKDGKVAVASGSNGLIGIFDQKGQMTDKFPLGDLRSLKFGDKVIAALSGTEGIKVLDAQSLKELRSIKTGIDAAESKRTLDMAMGMIFASEGSKGVGVYGVETGEMLQRLSIPLNPNGVQEEDIVTNAVSFDNGRIFMANGGAGVSVSEVSGSDIIEELGILGISGSSNFIKAYKGFIFVASGRKGLQILSLAVKDEQVIDPGIDCIGLSAYTGNANLNVNSNEELGYAGAAALKNVNVGGKLTYCGSLTIENSLNINSGGLFQINGAFVFGQYNRNNTLSINTNATLKISGEVVIYGDLNLNSGATLEFVGQNDKITIFGRVNKGSGVTIKGDFEDTEGKLK</sequence>